<dbReference type="SUPFAM" id="SSF53756">
    <property type="entry name" value="UDP-Glycosyltransferase/glycogen phosphorylase"/>
    <property type="match status" value="1"/>
</dbReference>
<keyword evidence="1" id="KW-0328">Glycosyltransferase</keyword>
<dbReference type="CDD" id="cd03789">
    <property type="entry name" value="GT9_LPS_heptosyltransferase"/>
    <property type="match status" value="1"/>
</dbReference>
<dbReference type="Pfam" id="PF01075">
    <property type="entry name" value="Glyco_transf_9"/>
    <property type="match status" value="1"/>
</dbReference>
<sequence>MHQGGTLVILPSSGIGDVVWRLPYIRAIARQEGPITLLTYPRTKAAEWLTYDPSVKNVIYIEQKKLSRTFWNILKGKFSKSWILHKSFSYALLPFLARIPERIGLGFSKQRFVLTTKNLPPASMRRQHVLQHLNTLIELQGLSLTPEDFHPSLSEKALQDIHAEFSSFPRPWICLGIGASEFYKKWPVEHFIELGTRISTHHQGTVFLCGGPAETAEVLEIQKGIHQKGGKAKTVTHLPIDQTFAFFSKIDFYIGNDTGILNIAASFGKPTIGLFGATPSLTYSKSIYPLECPQKDLHGLEAMKAIKPDLVYQVFEQQKPTET</sequence>
<evidence type="ECO:0000256" key="1">
    <source>
        <dbReference type="ARBA" id="ARBA00022676"/>
    </source>
</evidence>
<dbReference type="InterPro" id="IPR002201">
    <property type="entry name" value="Glyco_trans_9"/>
</dbReference>
<comment type="caution">
    <text evidence="3">The sequence shown here is derived from an EMBL/GenBank/DDBJ whole genome shotgun (WGS) entry which is preliminary data.</text>
</comment>
<dbReference type="PANTHER" id="PTHR30160:SF7">
    <property type="entry name" value="ADP-HEPTOSE--LPS HEPTOSYLTRANSFERASE 2"/>
    <property type="match status" value="1"/>
</dbReference>
<dbReference type="GO" id="GO:0005829">
    <property type="term" value="C:cytosol"/>
    <property type="evidence" value="ECO:0007669"/>
    <property type="project" value="TreeGrafter"/>
</dbReference>
<dbReference type="InterPro" id="IPR051199">
    <property type="entry name" value="LPS_LOS_Heptosyltrfase"/>
</dbReference>
<dbReference type="GO" id="GO:0008713">
    <property type="term" value="F:ADP-heptose-lipopolysaccharide heptosyltransferase activity"/>
    <property type="evidence" value="ECO:0007669"/>
    <property type="project" value="TreeGrafter"/>
</dbReference>
<keyword evidence="2" id="KW-0808">Transferase</keyword>
<dbReference type="Proteomes" id="UP000664414">
    <property type="component" value="Unassembled WGS sequence"/>
</dbReference>
<dbReference type="GO" id="GO:0009244">
    <property type="term" value="P:lipopolysaccharide core region biosynthetic process"/>
    <property type="evidence" value="ECO:0007669"/>
    <property type="project" value="TreeGrafter"/>
</dbReference>
<evidence type="ECO:0000313" key="3">
    <source>
        <dbReference type="EMBL" id="MBN9413526.1"/>
    </source>
</evidence>
<accession>A0A8J7TVA2</accession>
<dbReference type="Gene3D" id="3.40.50.2000">
    <property type="entry name" value="Glycogen Phosphorylase B"/>
    <property type="match status" value="2"/>
</dbReference>
<protein>
    <submittedName>
        <fullName evidence="3">Glycosyltransferase family 9 protein</fullName>
    </submittedName>
</protein>
<gene>
    <name evidence="3" type="ORF">J0H12_06365</name>
</gene>
<dbReference type="AlphaFoldDB" id="A0A8J7TVA2"/>
<proteinExistence type="predicted"/>
<evidence type="ECO:0000313" key="4">
    <source>
        <dbReference type="Proteomes" id="UP000664414"/>
    </source>
</evidence>
<dbReference type="PANTHER" id="PTHR30160">
    <property type="entry name" value="TETRAACYLDISACCHARIDE 4'-KINASE-RELATED"/>
    <property type="match status" value="1"/>
</dbReference>
<dbReference type="EMBL" id="JAFKGL010000026">
    <property type="protein sequence ID" value="MBN9413526.1"/>
    <property type="molecule type" value="Genomic_DNA"/>
</dbReference>
<name>A0A8J7TVA2_9PROT</name>
<evidence type="ECO:0000256" key="2">
    <source>
        <dbReference type="ARBA" id="ARBA00022679"/>
    </source>
</evidence>
<reference evidence="3" key="1">
    <citation type="submission" date="2021-02" db="EMBL/GenBank/DDBJ databases">
        <title>Thiocyanate and organic carbon inputs drive convergent selection for specific autotrophic Afipia and Thiobacillus strains within complex microbiomes.</title>
        <authorList>
            <person name="Huddy R.J."/>
            <person name="Sachdeva R."/>
            <person name="Kadzinga F."/>
            <person name="Kantor R.S."/>
            <person name="Harrison S.T.L."/>
            <person name="Banfield J.F."/>
        </authorList>
    </citation>
    <scope>NUCLEOTIDE SEQUENCE</scope>
    <source>
        <strain evidence="3">SCN18_10_11_15_R4_P_38_20</strain>
    </source>
</reference>
<organism evidence="3 4">
    <name type="scientific">Candidatus Paracaedimonas acanthamoebae</name>
    <dbReference type="NCBI Taxonomy" id="244581"/>
    <lineage>
        <taxon>Bacteria</taxon>
        <taxon>Pseudomonadati</taxon>
        <taxon>Pseudomonadota</taxon>
        <taxon>Alphaproteobacteria</taxon>
        <taxon>Holosporales</taxon>
        <taxon>Caedimonadaceae</taxon>
        <taxon>Candidatus Paracaedimonas</taxon>
    </lineage>
</organism>